<keyword evidence="4" id="KW-1185">Reference proteome</keyword>
<dbReference type="AlphaFoldDB" id="A0A1X6YYE8"/>
<gene>
    <name evidence="1" type="ORF">CLV79_102370</name>
    <name evidence="2" type="ORF">LOS8367_01452</name>
</gene>
<evidence type="ECO:0000313" key="4">
    <source>
        <dbReference type="Proteomes" id="UP000240624"/>
    </source>
</evidence>
<dbReference type="EMBL" id="PYGB01000002">
    <property type="protein sequence ID" value="PSK87880.1"/>
    <property type="molecule type" value="Genomic_DNA"/>
</dbReference>
<dbReference type="Proteomes" id="UP000240624">
    <property type="component" value="Unassembled WGS sequence"/>
</dbReference>
<evidence type="ECO:0000313" key="1">
    <source>
        <dbReference type="EMBL" id="PSK87880.1"/>
    </source>
</evidence>
<dbReference type="Proteomes" id="UP000193495">
    <property type="component" value="Unassembled WGS sequence"/>
</dbReference>
<sequence>MRRAPAPLSPEAWLTHMFSARSAVQGGVLRRKIRDVERYVGREAFPSEMRRRGFSVVENSGQFVIFCNRDPIRRVL</sequence>
<accession>A0A1X6YYE8</accession>
<reference evidence="2 3" key="1">
    <citation type="submission" date="2017-03" db="EMBL/GenBank/DDBJ databases">
        <authorList>
            <person name="Afonso C.L."/>
            <person name="Miller P.J."/>
            <person name="Scott M.A."/>
            <person name="Spackman E."/>
            <person name="Goraichik I."/>
            <person name="Dimitrov K.M."/>
            <person name="Suarez D.L."/>
            <person name="Swayne D.E."/>
        </authorList>
    </citation>
    <scope>NUCLEOTIDE SEQUENCE [LARGE SCALE GENOMIC DNA]</scope>
    <source>
        <strain evidence="2 3">CECT 8367</strain>
    </source>
</reference>
<dbReference type="OrthoDB" id="7867818at2"/>
<proteinExistence type="predicted"/>
<evidence type="ECO:0008006" key="5">
    <source>
        <dbReference type="Google" id="ProtNLM"/>
    </source>
</evidence>
<evidence type="ECO:0000313" key="2">
    <source>
        <dbReference type="EMBL" id="SLN35427.1"/>
    </source>
</evidence>
<evidence type="ECO:0000313" key="3">
    <source>
        <dbReference type="Proteomes" id="UP000193495"/>
    </source>
</evidence>
<name>A0A1X6YYE8_9RHOB</name>
<protein>
    <recommendedName>
        <fullName evidence="5">N-(5'-phosphoribosyl)anthranilate isomerase</fullName>
    </recommendedName>
</protein>
<dbReference type="EMBL" id="FWFY01000003">
    <property type="protein sequence ID" value="SLN35427.1"/>
    <property type="molecule type" value="Genomic_DNA"/>
</dbReference>
<reference evidence="1 4" key="2">
    <citation type="submission" date="2018-03" db="EMBL/GenBank/DDBJ databases">
        <title>Genomic Encyclopedia of Archaeal and Bacterial Type Strains, Phase II (KMG-II): from individual species to whole genera.</title>
        <authorList>
            <person name="Goeker M."/>
        </authorList>
    </citation>
    <scope>NUCLEOTIDE SEQUENCE [LARGE SCALE GENOMIC DNA]</scope>
    <source>
        <strain evidence="1 4">DSM 29956</strain>
    </source>
</reference>
<organism evidence="2 3">
    <name type="scientific">Limimaricola soesokkakensis</name>
    <dbReference type="NCBI Taxonomy" id="1343159"/>
    <lineage>
        <taxon>Bacteria</taxon>
        <taxon>Pseudomonadati</taxon>
        <taxon>Pseudomonadota</taxon>
        <taxon>Alphaproteobacteria</taxon>
        <taxon>Rhodobacterales</taxon>
        <taxon>Paracoccaceae</taxon>
        <taxon>Limimaricola</taxon>
    </lineage>
</organism>